<dbReference type="OrthoDB" id="9809772at2"/>
<dbReference type="Proteomes" id="UP000184339">
    <property type="component" value="Unassembled WGS sequence"/>
</dbReference>
<dbReference type="InterPro" id="IPR009057">
    <property type="entry name" value="Homeodomain-like_sf"/>
</dbReference>
<proteinExistence type="predicted"/>
<gene>
    <name evidence="6" type="ORF">SAMN05192549_108244</name>
</gene>
<dbReference type="Gene3D" id="1.10.357.10">
    <property type="entry name" value="Tetracycline Repressor, domain 2"/>
    <property type="match status" value="1"/>
</dbReference>
<dbReference type="SUPFAM" id="SSF46689">
    <property type="entry name" value="Homeodomain-like"/>
    <property type="match status" value="1"/>
</dbReference>
<evidence type="ECO:0000256" key="4">
    <source>
        <dbReference type="PROSITE-ProRule" id="PRU00335"/>
    </source>
</evidence>
<keyword evidence="7" id="KW-1185">Reference proteome</keyword>
<dbReference type="Pfam" id="PF16925">
    <property type="entry name" value="TetR_C_13"/>
    <property type="match status" value="1"/>
</dbReference>
<evidence type="ECO:0000256" key="1">
    <source>
        <dbReference type="ARBA" id="ARBA00023015"/>
    </source>
</evidence>
<reference evidence="7" key="1">
    <citation type="submission" date="2016-11" db="EMBL/GenBank/DDBJ databases">
        <authorList>
            <person name="Varghese N."/>
            <person name="Submissions S."/>
        </authorList>
    </citation>
    <scope>NUCLEOTIDE SEQUENCE [LARGE SCALE GENOMIC DNA]</scope>
    <source>
        <strain evidence="7">Sac-22</strain>
    </source>
</reference>
<dbReference type="Pfam" id="PF00440">
    <property type="entry name" value="TetR_N"/>
    <property type="match status" value="1"/>
</dbReference>
<dbReference type="PRINTS" id="PR00455">
    <property type="entry name" value="HTHTETR"/>
</dbReference>
<organism evidence="6 7">
    <name type="scientific">Duganella sacchari</name>
    <dbReference type="NCBI Taxonomy" id="551987"/>
    <lineage>
        <taxon>Bacteria</taxon>
        <taxon>Pseudomonadati</taxon>
        <taxon>Pseudomonadota</taxon>
        <taxon>Betaproteobacteria</taxon>
        <taxon>Burkholderiales</taxon>
        <taxon>Oxalobacteraceae</taxon>
        <taxon>Telluria group</taxon>
        <taxon>Duganella</taxon>
    </lineage>
</organism>
<sequence length="192" mass="20585">MAKANVKEQIVSTSLNLLHSKGFNATSVQDITDAAGVPKGSFYNHFTSKEALGLEVLQRYVEGAAQIAAILSDSTLPPLARIQQFYARMIAANTVNDYNFGCLMGNFSAELSNQIPAMRAAMQENYAASTALMADVIAQGQQDGNISNTLPAATLAGFVTDAWQGAVLRAKADHSIAPLERFAQVVLQHLLR</sequence>
<evidence type="ECO:0000259" key="5">
    <source>
        <dbReference type="PROSITE" id="PS50977"/>
    </source>
</evidence>
<accession>A0A1M7QXU7</accession>
<dbReference type="AlphaFoldDB" id="A0A1M7QXU7"/>
<dbReference type="InterPro" id="IPR036271">
    <property type="entry name" value="Tet_transcr_reg_TetR-rel_C_sf"/>
</dbReference>
<dbReference type="GO" id="GO:0003677">
    <property type="term" value="F:DNA binding"/>
    <property type="evidence" value="ECO:0007669"/>
    <property type="project" value="UniProtKB-UniRule"/>
</dbReference>
<keyword evidence="1" id="KW-0805">Transcription regulation</keyword>
<dbReference type="SUPFAM" id="SSF48498">
    <property type="entry name" value="Tetracyclin repressor-like, C-terminal domain"/>
    <property type="match status" value="1"/>
</dbReference>
<dbReference type="RefSeq" id="WP_072787018.1">
    <property type="nucleotide sequence ID" value="NZ_FRCX01000008.1"/>
</dbReference>
<evidence type="ECO:0000256" key="3">
    <source>
        <dbReference type="ARBA" id="ARBA00023163"/>
    </source>
</evidence>
<evidence type="ECO:0000313" key="6">
    <source>
        <dbReference type="EMBL" id="SHN36952.1"/>
    </source>
</evidence>
<feature type="domain" description="HTH tetR-type" evidence="5">
    <location>
        <begin position="4"/>
        <end position="64"/>
    </location>
</feature>
<dbReference type="PANTHER" id="PTHR47506:SF6">
    <property type="entry name" value="HTH-TYPE TRANSCRIPTIONAL REPRESSOR NEMR"/>
    <property type="match status" value="1"/>
</dbReference>
<evidence type="ECO:0000256" key="2">
    <source>
        <dbReference type="ARBA" id="ARBA00023125"/>
    </source>
</evidence>
<dbReference type="PROSITE" id="PS50977">
    <property type="entry name" value="HTH_TETR_2"/>
    <property type="match status" value="1"/>
</dbReference>
<name>A0A1M7QXU7_9BURK</name>
<keyword evidence="3" id="KW-0804">Transcription</keyword>
<dbReference type="PANTHER" id="PTHR47506">
    <property type="entry name" value="TRANSCRIPTIONAL REGULATORY PROTEIN"/>
    <property type="match status" value="1"/>
</dbReference>
<dbReference type="InterPro" id="IPR001647">
    <property type="entry name" value="HTH_TetR"/>
</dbReference>
<feature type="DNA-binding region" description="H-T-H motif" evidence="4">
    <location>
        <begin position="27"/>
        <end position="46"/>
    </location>
</feature>
<protein>
    <submittedName>
        <fullName evidence="6">Transcriptional regulator, TetR family</fullName>
    </submittedName>
</protein>
<dbReference type="STRING" id="551987.SAMN05192549_108244"/>
<evidence type="ECO:0000313" key="7">
    <source>
        <dbReference type="Proteomes" id="UP000184339"/>
    </source>
</evidence>
<keyword evidence="2 4" id="KW-0238">DNA-binding</keyword>
<dbReference type="InterPro" id="IPR011075">
    <property type="entry name" value="TetR_C"/>
</dbReference>
<dbReference type="EMBL" id="FRCX01000008">
    <property type="protein sequence ID" value="SHN36952.1"/>
    <property type="molecule type" value="Genomic_DNA"/>
</dbReference>